<protein>
    <recommendedName>
        <fullName evidence="3">Four helix bundle protein</fullName>
    </recommendedName>
</protein>
<dbReference type="Gene3D" id="1.20.1440.60">
    <property type="entry name" value="23S rRNA-intervening sequence"/>
    <property type="match status" value="1"/>
</dbReference>
<dbReference type="EMBL" id="LRDB01000014">
    <property type="protein sequence ID" value="KYG77179.1"/>
    <property type="molecule type" value="Genomic_DNA"/>
</dbReference>
<dbReference type="RefSeq" id="WP_068415335.1">
    <property type="nucleotide sequence ID" value="NZ_LRDB01000014.1"/>
</dbReference>
<dbReference type="CDD" id="cd16377">
    <property type="entry name" value="23S_rRNA_IVP_like"/>
    <property type="match status" value="1"/>
</dbReference>
<sequence>MATITRFEDLNIWKEARIQAQGIYAQIINNQNIQDYPLKNQINGSSGSVMDNIAEGYDRKGNKEFKQFLAIAFGSNGEVKSQYRSLYRCYINQKDFDEFIKRNENISKMLTGFIKYLNRTEFKGTKFIIEEPIAEYTSTNLEH</sequence>
<dbReference type="PANTHER" id="PTHR38471">
    <property type="entry name" value="FOUR HELIX BUNDLE PROTEIN"/>
    <property type="match status" value="1"/>
</dbReference>
<gene>
    <name evidence="1" type="ORF">AWN68_18270</name>
</gene>
<dbReference type="InterPro" id="IPR012657">
    <property type="entry name" value="23S_rRNA-intervening_sequence"/>
</dbReference>
<dbReference type="Proteomes" id="UP000075615">
    <property type="component" value="Unassembled WGS sequence"/>
</dbReference>
<dbReference type="AlphaFoldDB" id="A0A150XEK0"/>
<dbReference type="PANTHER" id="PTHR38471:SF2">
    <property type="entry name" value="FOUR HELIX BUNDLE PROTEIN"/>
    <property type="match status" value="1"/>
</dbReference>
<comment type="caution">
    <text evidence="1">The sequence shown here is derived from an EMBL/GenBank/DDBJ whole genome shotgun (WGS) entry which is preliminary data.</text>
</comment>
<evidence type="ECO:0008006" key="3">
    <source>
        <dbReference type="Google" id="ProtNLM"/>
    </source>
</evidence>
<proteinExistence type="predicted"/>
<dbReference type="SUPFAM" id="SSF158446">
    <property type="entry name" value="IVS-encoded protein-like"/>
    <property type="match status" value="1"/>
</dbReference>
<dbReference type="InterPro" id="IPR036583">
    <property type="entry name" value="23S_rRNA_IVS_sf"/>
</dbReference>
<dbReference type="Pfam" id="PF05635">
    <property type="entry name" value="23S_rRNA_IVP"/>
    <property type="match status" value="1"/>
</dbReference>
<dbReference type="STRING" id="296218.AWN68_18270"/>
<accession>A0A150XEK0</accession>
<dbReference type="NCBIfam" id="TIGR02436">
    <property type="entry name" value="four helix bundle protein"/>
    <property type="match status" value="1"/>
</dbReference>
<evidence type="ECO:0000313" key="1">
    <source>
        <dbReference type="EMBL" id="KYG77179.1"/>
    </source>
</evidence>
<organism evidence="1 2">
    <name type="scientific">Roseivirga echinicomitans</name>
    <dbReference type="NCBI Taxonomy" id="296218"/>
    <lineage>
        <taxon>Bacteria</taxon>
        <taxon>Pseudomonadati</taxon>
        <taxon>Bacteroidota</taxon>
        <taxon>Cytophagia</taxon>
        <taxon>Cytophagales</taxon>
        <taxon>Roseivirgaceae</taxon>
        <taxon>Roseivirga</taxon>
    </lineage>
</organism>
<reference evidence="1 2" key="1">
    <citation type="submission" date="2016-01" db="EMBL/GenBank/DDBJ databases">
        <title>Genome sequencing of Roseivirga echinicomitans KMM 6058.</title>
        <authorList>
            <person name="Selvaratnam C."/>
            <person name="Thevarajoo S."/>
            <person name="Goh K.M."/>
            <person name="Ee R."/>
            <person name="Chan K.-G."/>
            <person name="Chong C.S."/>
        </authorList>
    </citation>
    <scope>NUCLEOTIDE SEQUENCE [LARGE SCALE GENOMIC DNA]</scope>
    <source>
        <strain evidence="1 2">KMM 6058</strain>
    </source>
</reference>
<evidence type="ECO:0000313" key="2">
    <source>
        <dbReference type="Proteomes" id="UP000075615"/>
    </source>
</evidence>
<keyword evidence="2" id="KW-1185">Reference proteome</keyword>
<dbReference type="OrthoDB" id="5515766at2"/>
<name>A0A150XEK0_9BACT</name>